<dbReference type="PANTHER" id="PTHR10996:SF178">
    <property type="entry name" value="2-HYDROXYACID DEHYDROGENASE YGL185C-RELATED"/>
    <property type="match status" value="1"/>
</dbReference>
<reference evidence="4 5" key="1">
    <citation type="submission" date="2017-11" db="EMBL/GenBank/DDBJ databases">
        <title>Draft genome sequence of Rhizobiales bacterium SY3-13.</title>
        <authorList>
            <person name="Sun C."/>
        </authorList>
    </citation>
    <scope>NUCLEOTIDE SEQUENCE [LARGE SCALE GENOMIC DNA]</scope>
    <source>
        <strain evidence="4 5">SY3-13</strain>
    </source>
</reference>
<evidence type="ECO:0000256" key="1">
    <source>
        <dbReference type="ARBA" id="ARBA00023002"/>
    </source>
</evidence>
<dbReference type="CDD" id="cd12165">
    <property type="entry name" value="2-Hacid_dh_6"/>
    <property type="match status" value="1"/>
</dbReference>
<dbReference type="GO" id="GO:0051287">
    <property type="term" value="F:NAD binding"/>
    <property type="evidence" value="ECO:0007669"/>
    <property type="project" value="InterPro"/>
</dbReference>
<dbReference type="GO" id="GO:0016618">
    <property type="term" value="F:hydroxypyruvate reductase [NAD(P)H] activity"/>
    <property type="evidence" value="ECO:0007669"/>
    <property type="project" value="TreeGrafter"/>
</dbReference>
<dbReference type="PANTHER" id="PTHR10996">
    <property type="entry name" value="2-HYDROXYACID DEHYDROGENASE-RELATED"/>
    <property type="match status" value="1"/>
</dbReference>
<dbReference type="Pfam" id="PF02826">
    <property type="entry name" value="2-Hacid_dh_C"/>
    <property type="match status" value="1"/>
</dbReference>
<dbReference type="EMBL" id="PHIG01000047">
    <property type="protein sequence ID" value="PJK28335.1"/>
    <property type="molecule type" value="Genomic_DNA"/>
</dbReference>
<evidence type="ECO:0000313" key="5">
    <source>
        <dbReference type="Proteomes" id="UP000229498"/>
    </source>
</evidence>
<organism evidence="4 5">
    <name type="scientific">Minwuia thermotolerans</name>
    <dbReference type="NCBI Taxonomy" id="2056226"/>
    <lineage>
        <taxon>Bacteria</taxon>
        <taxon>Pseudomonadati</taxon>
        <taxon>Pseudomonadota</taxon>
        <taxon>Alphaproteobacteria</taxon>
        <taxon>Minwuiales</taxon>
        <taxon>Minwuiaceae</taxon>
        <taxon>Minwuia</taxon>
    </lineage>
</organism>
<keyword evidence="5" id="KW-1185">Reference proteome</keyword>
<dbReference type="OrthoDB" id="9793626at2"/>
<protein>
    <submittedName>
        <fullName evidence="4">Phosphoglycerate dehydrogenase</fullName>
    </submittedName>
</protein>
<accession>A0A2M9FXZ3</accession>
<evidence type="ECO:0000313" key="4">
    <source>
        <dbReference type="EMBL" id="PJK28335.1"/>
    </source>
</evidence>
<gene>
    <name evidence="4" type="ORF">CVT23_18380</name>
</gene>
<proteinExistence type="predicted"/>
<dbReference type="Proteomes" id="UP000229498">
    <property type="component" value="Unassembled WGS sequence"/>
</dbReference>
<dbReference type="SUPFAM" id="SSF51735">
    <property type="entry name" value="NAD(P)-binding Rossmann-fold domains"/>
    <property type="match status" value="1"/>
</dbReference>
<feature type="domain" description="D-isomer specific 2-hydroxyacid dehydrogenase NAD-binding" evidence="3">
    <location>
        <begin position="113"/>
        <end position="296"/>
    </location>
</feature>
<dbReference type="InterPro" id="IPR036291">
    <property type="entry name" value="NAD(P)-bd_dom_sf"/>
</dbReference>
<dbReference type="GO" id="GO:0030267">
    <property type="term" value="F:glyoxylate reductase (NADPH) activity"/>
    <property type="evidence" value="ECO:0007669"/>
    <property type="project" value="TreeGrafter"/>
</dbReference>
<evidence type="ECO:0000256" key="2">
    <source>
        <dbReference type="ARBA" id="ARBA00023027"/>
    </source>
</evidence>
<evidence type="ECO:0000259" key="3">
    <source>
        <dbReference type="Pfam" id="PF02826"/>
    </source>
</evidence>
<dbReference type="GO" id="GO:0005829">
    <property type="term" value="C:cytosol"/>
    <property type="evidence" value="ECO:0007669"/>
    <property type="project" value="TreeGrafter"/>
</dbReference>
<dbReference type="Gene3D" id="3.40.50.720">
    <property type="entry name" value="NAD(P)-binding Rossmann-like Domain"/>
    <property type="match status" value="2"/>
</dbReference>
<comment type="caution">
    <text evidence="4">The sequence shown here is derived from an EMBL/GenBank/DDBJ whole genome shotgun (WGS) entry which is preliminary data.</text>
</comment>
<keyword evidence="2" id="KW-0520">NAD</keyword>
<dbReference type="InterPro" id="IPR006140">
    <property type="entry name" value="D-isomer_DH_NAD-bd"/>
</dbReference>
<name>A0A2M9FXZ3_9PROT</name>
<keyword evidence="1" id="KW-0560">Oxidoreductase</keyword>
<dbReference type="AlphaFoldDB" id="A0A2M9FXZ3"/>
<dbReference type="InterPro" id="IPR050223">
    <property type="entry name" value="D-isomer_2-hydroxyacid_DH"/>
</dbReference>
<sequence length="331" mass="36871">MEGERVTRLLLLAGKQSMKKADFLAGRLETDWRIEACDPAADRAAFERLAPEAEAIVGGYIARPWPATPRLKLYQIPFTGHDFLEPEVLPAGCRVCNTYEHETSIAEYILLAMLEWEIGLSKTAARFRERSWDGKGPAEGPVHGEVRGKTVGIVGYGHIGREVAIRARAFGMNVIGIGRREQPTPDLLDWYGTTMEIDRLMAEADYVVVACPLNEATRGLLDADRLGAMKPTGVVINVGRGAIIDEDAIYDALKNGRIGGAVIDVWWRYPGRDEPNPRPSRHPLHELDNVIMTPHNSGWTQEQIDRRWVFVASNLDRIARGEPPENVVMTI</sequence>
<dbReference type="PROSITE" id="PS00671">
    <property type="entry name" value="D_2_HYDROXYACID_DH_3"/>
    <property type="match status" value="1"/>
</dbReference>
<dbReference type="InterPro" id="IPR029753">
    <property type="entry name" value="D-isomer_DH_CS"/>
</dbReference>